<reference evidence="2" key="1">
    <citation type="journal article" date="2019" name="Int. J. Syst. Evol. Microbiol.">
        <title>The Global Catalogue of Microorganisms (GCM) 10K type strain sequencing project: providing services to taxonomists for standard genome sequencing and annotation.</title>
        <authorList>
            <consortium name="The Broad Institute Genomics Platform"/>
            <consortium name="The Broad Institute Genome Sequencing Center for Infectious Disease"/>
            <person name="Wu L."/>
            <person name="Ma J."/>
        </authorList>
    </citation>
    <scope>NUCLEOTIDE SEQUENCE [LARGE SCALE GENOMIC DNA]</scope>
    <source>
        <strain evidence="2">CGMCC 1.12286</strain>
    </source>
</reference>
<dbReference type="RefSeq" id="WP_377944429.1">
    <property type="nucleotide sequence ID" value="NZ_JBHUCX010000067.1"/>
</dbReference>
<name>A0ABW4JJD9_9BACL</name>
<dbReference type="EMBL" id="JBHUCX010000067">
    <property type="protein sequence ID" value="MFD1676526.1"/>
    <property type="molecule type" value="Genomic_DNA"/>
</dbReference>
<gene>
    <name evidence="1" type="ORF">ACFSB2_17650</name>
</gene>
<sequence>MNQELAILCAQDQIDLKTQAPLRIERDRARRGRVMEILQEGGFSEGVDYSMAALIFQHGEKLEDWWTAYQFATKAVELGTERARWLGAAAYDRWLLGQGEPIRYGTQLVNFGGIYRLPKIDGKCTSEDRLMWGLASERDQFAMNDIVGMPQMRICNTLTADNLTVKVICIDRILVFGDVFGEQLRRHSRFDLSLNGLGTVYQNNYEWRWINDNNDEMEVWWLPMPIMPELGHCIVSHGESTMEVSSLDNHSIIWVITDEVLTGYFKSQDRIWAVSGTHRDRVDSVISTLLSQAYKVEKE</sequence>
<evidence type="ECO:0008006" key="3">
    <source>
        <dbReference type="Google" id="ProtNLM"/>
    </source>
</evidence>
<proteinExistence type="predicted"/>
<protein>
    <recommendedName>
        <fullName evidence="3">Sel1 repeat family protein</fullName>
    </recommendedName>
</protein>
<dbReference type="Proteomes" id="UP001597079">
    <property type="component" value="Unassembled WGS sequence"/>
</dbReference>
<keyword evidence="2" id="KW-1185">Reference proteome</keyword>
<comment type="caution">
    <text evidence="1">The sequence shown here is derived from an EMBL/GenBank/DDBJ whole genome shotgun (WGS) entry which is preliminary data.</text>
</comment>
<evidence type="ECO:0000313" key="1">
    <source>
        <dbReference type="EMBL" id="MFD1676526.1"/>
    </source>
</evidence>
<organism evidence="1 2">
    <name type="scientific">Alicyclobacillus fodiniaquatilis</name>
    <dbReference type="NCBI Taxonomy" id="1661150"/>
    <lineage>
        <taxon>Bacteria</taxon>
        <taxon>Bacillati</taxon>
        <taxon>Bacillota</taxon>
        <taxon>Bacilli</taxon>
        <taxon>Bacillales</taxon>
        <taxon>Alicyclobacillaceae</taxon>
        <taxon>Alicyclobacillus</taxon>
    </lineage>
</organism>
<accession>A0ABW4JJD9</accession>
<evidence type="ECO:0000313" key="2">
    <source>
        <dbReference type="Proteomes" id="UP001597079"/>
    </source>
</evidence>